<organism evidence="4 6">
    <name type="scientific">Salmo salar</name>
    <name type="common">Atlantic salmon</name>
    <dbReference type="NCBI Taxonomy" id="8030"/>
    <lineage>
        <taxon>Eukaryota</taxon>
        <taxon>Metazoa</taxon>
        <taxon>Chordata</taxon>
        <taxon>Craniata</taxon>
        <taxon>Vertebrata</taxon>
        <taxon>Euteleostomi</taxon>
        <taxon>Actinopterygii</taxon>
        <taxon>Neopterygii</taxon>
        <taxon>Teleostei</taxon>
        <taxon>Protacanthopterygii</taxon>
        <taxon>Salmoniformes</taxon>
        <taxon>Salmonidae</taxon>
        <taxon>Salmoninae</taxon>
        <taxon>Salmo</taxon>
    </lineage>
</organism>
<dbReference type="KEGG" id="sasa:106582774"/>
<dbReference type="RefSeq" id="XP_045559936.1">
    <property type="nucleotide sequence ID" value="XM_045703980.1"/>
</dbReference>
<evidence type="ECO:0000313" key="4">
    <source>
        <dbReference type="Proteomes" id="UP001652741"/>
    </source>
</evidence>
<keyword evidence="1" id="KW-0472">Membrane</keyword>
<evidence type="ECO:0000256" key="2">
    <source>
        <dbReference type="SAM" id="SignalP"/>
    </source>
</evidence>
<feature type="transmembrane region" description="Helical" evidence="1">
    <location>
        <begin position="220"/>
        <end position="243"/>
    </location>
</feature>
<keyword evidence="1" id="KW-1133">Transmembrane helix</keyword>
<dbReference type="RefSeq" id="XP_014021700.1">
    <property type="nucleotide sequence ID" value="XM_014166225.1"/>
</dbReference>
<evidence type="ECO:0000259" key="3">
    <source>
        <dbReference type="PROSITE" id="PS50835"/>
    </source>
</evidence>
<dbReference type="RefSeq" id="XP_045559921.1">
    <property type="nucleotide sequence ID" value="XM_045703965.1"/>
</dbReference>
<evidence type="ECO:0000313" key="7">
    <source>
        <dbReference type="RefSeq" id="XP_045559936.1"/>
    </source>
</evidence>
<dbReference type="InterPro" id="IPR036179">
    <property type="entry name" value="Ig-like_dom_sf"/>
</dbReference>
<feature type="chain" id="PRO_5010814147" evidence="2">
    <location>
        <begin position="27"/>
        <end position="257"/>
    </location>
</feature>
<dbReference type="Proteomes" id="UP001652741">
    <property type="component" value="Chromosome ssa02"/>
</dbReference>
<dbReference type="GeneID" id="106582774"/>
<keyword evidence="1" id="KW-0812">Transmembrane</keyword>
<protein>
    <submittedName>
        <fullName evidence="5 6">Uncharacterized protein LOC106582774 isoform X1</fullName>
    </submittedName>
</protein>
<dbReference type="AlphaFoldDB" id="A0A1S3P2B9"/>
<evidence type="ECO:0000313" key="6">
    <source>
        <dbReference type="RefSeq" id="XP_045559921.1"/>
    </source>
</evidence>
<evidence type="ECO:0000256" key="1">
    <source>
        <dbReference type="SAM" id="Phobius"/>
    </source>
</evidence>
<feature type="domain" description="Ig-like" evidence="3">
    <location>
        <begin position="134"/>
        <end position="199"/>
    </location>
</feature>
<gene>
    <name evidence="5 6 7" type="primary">LOC106582774</name>
</gene>
<evidence type="ECO:0000313" key="5">
    <source>
        <dbReference type="RefSeq" id="XP_014021700.1"/>
    </source>
</evidence>
<keyword evidence="4" id="KW-1185">Reference proteome</keyword>
<keyword evidence="2" id="KW-0732">Signal</keyword>
<sequence length="257" mass="28487">METWHILVWRICLILALLPHLHQCLSVHFQNKGLLYVALGRDLVLQTQFQITPTEKIVMVIWDYETEKGQGQVRLANHQTALGNPLDQKGALFRVENINSSNYGVYIITVTDQMGNEESAKILVRESVAAPVASLSLQCEVANDRAQWDSPVVSWLVDGIEVSNQTANLSADGRNLYVSGMKGHNYTCVVNSSLGTSVTNYITDSPTPSQSKQSCETWCVVILATILATVVIIILVILTKCGCLSWRCKQRRTNGII</sequence>
<name>A0A1S3P2B9_SALSA</name>
<dbReference type="PROSITE" id="PS50835">
    <property type="entry name" value="IG_LIKE"/>
    <property type="match status" value="1"/>
</dbReference>
<reference evidence="6 7" key="1">
    <citation type="submission" date="2025-05" db="UniProtKB">
        <authorList>
            <consortium name="RefSeq"/>
        </authorList>
    </citation>
    <scope>IDENTIFICATION</scope>
    <source>
        <tissue evidence="5">Muscle</tissue>
    </source>
</reference>
<accession>A0A1S3P2B9</accession>
<proteinExistence type="predicted"/>
<dbReference type="SUPFAM" id="SSF48726">
    <property type="entry name" value="Immunoglobulin"/>
    <property type="match status" value="1"/>
</dbReference>
<dbReference type="InterPro" id="IPR007110">
    <property type="entry name" value="Ig-like_dom"/>
</dbReference>
<feature type="signal peptide" evidence="2">
    <location>
        <begin position="1"/>
        <end position="26"/>
    </location>
</feature>